<proteinExistence type="predicted"/>
<reference evidence="1 2" key="1">
    <citation type="journal article" date="2015" name="Nature">
        <title>rRNA introns, odd ribosomes, and small enigmatic genomes across a large radiation of phyla.</title>
        <authorList>
            <person name="Brown C.T."/>
            <person name="Hug L.A."/>
            <person name="Thomas B.C."/>
            <person name="Sharon I."/>
            <person name="Castelle C.J."/>
            <person name="Singh A."/>
            <person name="Wilkins M.J."/>
            <person name="Williams K.H."/>
            <person name="Banfield J.F."/>
        </authorList>
    </citation>
    <scope>NUCLEOTIDE SEQUENCE [LARGE SCALE GENOMIC DNA]</scope>
</reference>
<name>A0A0G1JFB0_UNCKA</name>
<comment type="caution">
    <text evidence="1">The sequence shown here is derived from an EMBL/GenBank/DDBJ whole genome shotgun (WGS) entry which is preliminary data.</text>
</comment>
<feature type="non-terminal residue" evidence="1">
    <location>
        <position position="43"/>
    </location>
</feature>
<accession>A0A0G1JFB0</accession>
<gene>
    <name evidence="1" type="ORF">UW65_C0004G0001</name>
</gene>
<protein>
    <submittedName>
        <fullName evidence="1">Uncharacterized protein</fullName>
    </submittedName>
</protein>
<organism evidence="1 2">
    <name type="scientific">candidate division WWE3 bacterium GW2011_GWB1_44_4</name>
    <dbReference type="NCBI Taxonomy" id="1619116"/>
    <lineage>
        <taxon>Bacteria</taxon>
        <taxon>Katanobacteria</taxon>
    </lineage>
</organism>
<sequence length="43" mass="4602">MTISSGLRTEIETALRGVAQLVLVIQEADSRGSLIFPSTTPEN</sequence>
<evidence type="ECO:0000313" key="1">
    <source>
        <dbReference type="EMBL" id="KKT70033.1"/>
    </source>
</evidence>
<dbReference type="Proteomes" id="UP000034783">
    <property type="component" value="Unassembled WGS sequence"/>
</dbReference>
<dbReference type="AlphaFoldDB" id="A0A0G1JFB0"/>
<evidence type="ECO:0000313" key="2">
    <source>
        <dbReference type="Proteomes" id="UP000034783"/>
    </source>
</evidence>
<dbReference type="EMBL" id="LCJD01000004">
    <property type="protein sequence ID" value="KKT70033.1"/>
    <property type="molecule type" value="Genomic_DNA"/>
</dbReference>